<dbReference type="OrthoDB" id="5429780at2759"/>
<reference evidence="1" key="1">
    <citation type="submission" date="2020-10" db="EMBL/GenBank/DDBJ databases">
        <title>Genome Sequence of Monilinia vaccinii-corymbosi Sheds Light on Mummy Berry Disease Infection of Blueberry and Mating Type.</title>
        <authorList>
            <person name="Yow A.G."/>
            <person name="Zhang Y."/>
            <person name="Bansal K."/>
            <person name="Eacker S.M."/>
            <person name="Sullivan S."/>
            <person name="Liachko I."/>
            <person name="Cubeta M.A."/>
            <person name="Rollins J.A."/>
            <person name="Ashrafi H."/>
        </authorList>
    </citation>
    <scope>NUCLEOTIDE SEQUENCE</scope>
    <source>
        <strain evidence="1">RL-1</strain>
    </source>
</reference>
<dbReference type="EMBL" id="CP063407">
    <property type="protein sequence ID" value="QSZ32537.1"/>
    <property type="molecule type" value="Genomic_DNA"/>
</dbReference>
<dbReference type="Proteomes" id="UP000672032">
    <property type="component" value="Chromosome 3"/>
</dbReference>
<keyword evidence="2" id="KW-1185">Reference proteome</keyword>
<proteinExistence type="predicted"/>
<evidence type="ECO:0000313" key="1">
    <source>
        <dbReference type="EMBL" id="QSZ32537.1"/>
    </source>
</evidence>
<dbReference type="AlphaFoldDB" id="A0A8A3PBS2"/>
<accession>A0A8A3PBS2</accession>
<gene>
    <name evidence="1" type="ORF">DSL72_002115</name>
</gene>
<organism evidence="1 2">
    <name type="scientific">Monilinia vaccinii-corymbosi</name>
    <dbReference type="NCBI Taxonomy" id="61207"/>
    <lineage>
        <taxon>Eukaryota</taxon>
        <taxon>Fungi</taxon>
        <taxon>Dikarya</taxon>
        <taxon>Ascomycota</taxon>
        <taxon>Pezizomycotina</taxon>
        <taxon>Leotiomycetes</taxon>
        <taxon>Helotiales</taxon>
        <taxon>Sclerotiniaceae</taxon>
        <taxon>Monilinia</taxon>
    </lineage>
</organism>
<name>A0A8A3PBS2_9HELO</name>
<protein>
    <submittedName>
        <fullName evidence="1">Uncharacterized protein</fullName>
    </submittedName>
</protein>
<sequence length="432" mass="49515">MLWDLIDNSEVFQMYCTFIGIVASVRSQLVCFKQGISTKLEGAKDRIYSMFASRSHWQERFTHVQSFLFSYSDLQHAQLVNLSSLLVIVADFFGGGNFDPWKKLRVSAIMSLWEYCSSLPDPDGTPSFSLTQEEEQFLTKQGIILSECVAGERKVDAAILSTSFHEIVEEGFTSKWAKDGLQHYSVKIVPVDTSTLPPVIVPESVLCIAALRLIGWQEEAATKIFKGWQAESKHRPNRSDRDPSLIDYVISHVYKRMDSFTPIQLAKMNARNEMTELGLRKSFQDSMLSPEDDISCGIWDLHYWIADSMYKSYKIYVTRLKFLKNYAIMGLQAEMRIRDAEQKFSRVPDEDQPEAGYESNMIGRKAQHTNTAITTNISTAMIRTDNGETRDLTTAMAEVLSRENSSQMQVDDVVWSRAIFRKLRHYRYTQKV</sequence>
<evidence type="ECO:0000313" key="2">
    <source>
        <dbReference type="Proteomes" id="UP000672032"/>
    </source>
</evidence>